<dbReference type="GO" id="GO:0032958">
    <property type="term" value="P:inositol phosphate biosynthetic process"/>
    <property type="evidence" value="ECO:0007669"/>
    <property type="project" value="InterPro"/>
</dbReference>
<keyword evidence="2 8" id="KW-0808">Transferase</keyword>
<dbReference type="PANTHER" id="PTHR12400">
    <property type="entry name" value="INOSITOL POLYPHOSPHATE KINASE"/>
    <property type="match status" value="1"/>
</dbReference>
<evidence type="ECO:0000256" key="6">
    <source>
        <dbReference type="ARBA" id="ARBA00036164"/>
    </source>
</evidence>
<dbReference type="GO" id="GO:0008440">
    <property type="term" value="F:inositol-1,4,5-trisphosphate 3-kinase activity"/>
    <property type="evidence" value="ECO:0007669"/>
    <property type="project" value="TreeGrafter"/>
</dbReference>
<dbReference type="SUPFAM" id="SSF56104">
    <property type="entry name" value="SAICAR synthase-like"/>
    <property type="match status" value="1"/>
</dbReference>
<protein>
    <recommendedName>
        <fullName evidence="8">Kinase</fullName>
        <ecNumber evidence="8">2.7.-.-</ecNumber>
    </recommendedName>
</protein>
<comment type="caution">
    <text evidence="9">The sequence shown here is derived from an EMBL/GenBank/DDBJ whole genome shotgun (WGS) entry which is preliminary data.</text>
</comment>
<dbReference type="AlphaFoldDB" id="A0A8E0RSP6"/>
<evidence type="ECO:0000256" key="2">
    <source>
        <dbReference type="ARBA" id="ARBA00022679"/>
    </source>
</evidence>
<comment type="catalytic activity">
    <reaction evidence="7">
        <text>1D-myo-inositol 1,3,4,6-tetrakisphosphate + ATP = 1D-myo-inositol 1,3,4,5,6-pentakisphosphate + ADP + H(+)</text>
        <dbReference type="Rhea" id="RHEA:12717"/>
        <dbReference type="ChEBI" id="CHEBI:15378"/>
        <dbReference type="ChEBI" id="CHEBI:30616"/>
        <dbReference type="ChEBI" id="CHEBI:57660"/>
        <dbReference type="ChEBI" id="CHEBI:57733"/>
        <dbReference type="ChEBI" id="CHEBI:456216"/>
        <dbReference type="EC" id="2.7.1.140"/>
    </reaction>
</comment>
<dbReference type="GO" id="GO:0051765">
    <property type="term" value="F:inositol tetrakisphosphate kinase activity"/>
    <property type="evidence" value="ECO:0007669"/>
    <property type="project" value="TreeGrafter"/>
</dbReference>
<dbReference type="PANTHER" id="PTHR12400:SF51">
    <property type="entry name" value="INOSITOL POLYPHOSPHATE MULTIKINASE"/>
    <property type="match status" value="1"/>
</dbReference>
<reference evidence="9" key="1">
    <citation type="submission" date="2019-05" db="EMBL/GenBank/DDBJ databases">
        <title>Annotation for the trematode Fasciolopsis buski.</title>
        <authorList>
            <person name="Choi Y.-J."/>
        </authorList>
    </citation>
    <scope>NUCLEOTIDE SEQUENCE</scope>
    <source>
        <strain evidence="9">HT</strain>
        <tissue evidence="9">Whole worm</tissue>
    </source>
</reference>
<accession>A0A8E0RSP6</accession>
<evidence type="ECO:0000256" key="3">
    <source>
        <dbReference type="ARBA" id="ARBA00022741"/>
    </source>
</evidence>
<gene>
    <name evidence="9" type="ORF">FBUS_07383</name>
</gene>
<evidence type="ECO:0000256" key="8">
    <source>
        <dbReference type="RuleBase" id="RU363090"/>
    </source>
</evidence>
<dbReference type="EMBL" id="LUCM01006194">
    <property type="protein sequence ID" value="KAA0191654.1"/>
    <property type="molecule type" value="Genomic_DNA"/>
</dbReference>
<keyword evidence="10" id="KW-1185">Reference proteome</keyword>
<evidence type="ECO:0000256" key="4">
    <source>
        <dbReference type="ARBA" id="ARBA00022777"/>
    </source>
</evidence>
<dbReference type="InterPro" id="IPR005522">
    <property type="entry name" value="IPK"/>
</dbReference>
<keyword evidence="4 8" id="KW-0418">Kinase</keyword>
<dbReference type="Proteomes" id="UP000728185">
    <property type="component" value="Unassembled WGS sequence"/>
</dbReference>
<dbReference type="EC" id="2.7.-.-" evidence="8"/>
<evidence type="ECO:0000313" key="9">
    <source>
        <dbReference type="EMBL" id="KAA0191654.1"/>
    </source>
</evidence>
<evidence type="ECO:0000256" key="1">
    <source>
        <dbReference type="ARBA" id="ARBA00007374"/>
    </source>
</evidence>
<dbReference type="GO" id="GO:0005634">
    <property type="term" value="C:nucleus"/>
    <property type="evidence" value="ECO:0007669"/>
    <property type="project" value="TreeGrafter"/>
</dbReference>
<comment type="catalytic activity">
    <reaction evidence="6">
        <text>1D-myo-inositol 1,4,5-trisphosphate + 2 ATP = 1D-myo-inositol 1,3,4,5,6-pentakisphosphate + 2 ADP + 2 H(+)</text>
        <dbReference type="Rhea" id="RHEA:32359"/>
        <dbReference type="ChEBI" id="CHEBI:15378"/>
        <dbReference type="ChEBI" id="CHEBI:30616"/>
        <dbReference type="ChEBI" id="CHEBI:57733"/>
        <dbReference type="ChEBI" id="CHEBI:203600"/>
        <dbReference type="ChEBI" id="CHEBI:456216"/>
        <dbReference type="EC" id="2.7.1.151"/>
    </reaction>
</comment>
<evidence type="ECO:0000313" key="10">
    <source>
        <dbReference type="Proteomes" id="UP000728185"/>
    </source>
</evidence>
<dbReference type="Pfam" id="PF03770">
    <property type="entry name" value="IPK"/>
    <property type="match status" value="1"/>
</dbReference>
<proteinExistence type="inferred from homology"/>
<keyword evidence="5" id="KW-0067">ATP-binding</keyword>
<dbReference type="Gene3D" id="3.30.470.160">
    <property type="entry name" value="Inositol polyphosphate kinase"/>
    <property type="match status" value="1"/>
</dbReference>
<keyword evidence="3" id="KW-0547">Nucleotide-binding</keyword>
<dbReference type="InterPro" id="IPR038286">
    <property type="entry name" value="IPK_sf"/>
</dbReference>
<evidence type="ECO:0000256" key="5">
    <source>
        <dbReference type="ARBA" id="ARBA00022840"/>
    </source>
</evidence>
<name>A0A8E0RSP6_9TREM</name>
<sequence length="296" mass="33091">MNGDSILSKAPLMPAGLGSYAFQVAGHTQNAKTPCGMLHCPQRKMIYKYMLEGVRGKKEMAFYESVNSKSAPEPLRLLRPFLPVYHGVVRSADGQSTYLALSDLLASFKLPNVCDVKLGTVSYRVDAAAEKKAYEDSKYRWQRNTGFIFSGVQIYDTRTGKYTRLPKMLLRSFNPQQIQTVVLTTFLGEDPQRSRQLASLYVEKLSSLWHWFATCGSQCVTFCRSSVLLAHETDLSAVENLTTVVVALIDFTDWDLVPVTGRTRIQTVDVDVVDGFARGLTSLTQMFKRIMGDITA</sequence>
<evidence type="ECO:0000256" key="7">
    <source>
        <dbReference type="ARBA" id="ARBA00036525"/>
    </source>
</evidence>
<dbReference type="OrthoDB" id="5958943at2759"/>
<organism evidence="9 10">
    <name type="scientific">Fasciolopsis buskii</name>
    <dbReference type="NCBI Taxonomy" id="27845"/>
    <lineage>
        <taxon>Eukaryota</taxon>
        <taxon>Metazoa</taxon>
        <taxon>Spiralia</taxon>
        <taxon>Lophotrochozoa</taxon>
        <taxon>Platyhelminthes</taxon>
        <taxon>Trematoda</taxon>
        <taxon>Digenea</taxon>
        <taxon>Plagiorchiida</taxon>
        <taxon>Echinostomata</taxon>
        <taxon>Echinostomatoidea</taxon>
        <taxon>Fasciolidae</taxon>
        <taxon>Fasciolopsis</taxon>
    </lineage>
</organism>
<comment type="similarity">
    <text evidence="1 8">Belongs to the inositol phosphokinase (IPK) family.</text>
</comment>
<dbReference type="GO" id="GO:0005524">
    <property type="term" value="F:ATP binding"/>
    <property type="evidence" value="ECO:0007669"/>
    <property type="project" value="UniProtKB-KW"/>
</dbReference>
<dbReference type="GO" id="GO:0005737">
    <property type="term" value="C:cytoplasm"/>
    <property type="evidence" value="ECO:0007669"/>
    <property type="project" value="TreeGrafter"/>
</dbReference>